<dbReference type="VEuPathDB" id="FungiDB:GGTG_12015"/>
<proteinExistence type="inferred from homology"/>
<evidence type="ECO:0000256" key="3">
    <source>
        <dbReference type="ARBA" id="ARBA00022737"/>
    </source>
</evidence>
<keyword evidence="9" id="KW-1185">Reference proteome</keyword>
<dbReference type="InterPro" id="IPR036322">
    <property type="entry name" value="WD40_repeat_dom_sf"/>
</dbReference>
<keyword evidence="2 5" id="KW-0853">WD repeat</keyword>
<evidence type="ECO:0000256" key="6">
    <source>
        <dbReference type="SAM" id="MobiDB-lite"/>
    </source>
</evidence>
<evidence type="ECO:0000313" key="7">
    <source>
        <dbReference type="EMBL" id="EJT70994.1"/>
    </source>
</evidence>
<dbReference type="PROSITE" id="PS50082">
    <property type="entry name" value="WD_REPEATS_2"/>
    <property type="match status" value="1"/>
</dbReference>
<dbReference type="PANTHER" id="PTHR11227">
    <property type="entry name" value="WD-REPEAT PROTEIN INTERACTING WITH PHOSPHOINOSIDES WIPI -RELATED"/>
    <property type="match status" value="1"/>
</dbReference>
<protein>
    <submittedName>
        <fullName evidence="7 8">Uncharacterized protein</fullName>
    </submittedName>
</protein>
<evidence type="ECO:0000256" key="4">
    <source>
        <dbReference type="ARBA" id="ARBA00025740"/>
    </source>
</evidence>
<reference evidence="7" key="3">
    <citation type="submission" date="2010-09" db="EMBL/GenBank/DDBJ databases">
        <title>Annotation of Gaeumannomyces graminis var. tritici R3-111a-1.</title>
        <authorList>
            <consortium name="The Broad Institute Genome Sequencing Platform"/>
            <person name="Ma L.-J."/>
            <person name="Dead R."/>
            <person name="Young S.K."/>
            <person name="Zeng Q."/>
            <person name="Gargeya S."/>
            <person name="Fitzgerald M."/>
            <person name="Haas B."/>
            <person name="Abouelleil A."/>
            <person name="Alvarado L."/>
            <person name="Arachchi H.M."/>
            <person name="Berlin A."/>
            <person name="Brown A."/>
            <person name="Chapman S.B."/>
            <person name="Chen Z."/>
            <person name="Dunbar C."/>
            <person name="Freedman E."/>
            <person name="Gearin G."/>
            <person name="Gellesch M."/>
            <person name="Goldberg J."/>
            <person name="Griggs A."/>
            <person name="Gujja S."/>
            <person name="Heiman D."/>
            <person name="Howarth C."/>
            <person name="Larson L."/>
            <person name="Lui A."/>
            <person name="MacDonald P.J.P."/>
            <person name="Mehta T."/>
            <person name="Montmayeur A."/>
            <person name="Murphy C."/>
            <person name="Neiman D."/>
            <person name="Pearson M."/>
            <person name="Priest M."/>
            <person name="Roberts A."/>
            <person name="Saif S."/>
            <person name="Shea T."/>
            <person name="Shenoy N."/>
            <person name="Sisk P."/>
            <person name="Stolte C."/>
            <person name="Sykes S."/>
            <person name="Yandava C."/>
            <person name="Wortman J."/>
            <person name="Nusbaum C."/>
            <person name="Birren B."/>
        </authorList>
    </citation>
    <scope>NUCLEOTIDE SEQUENCE</scope>
    <source>
        <strain evidence="7">R3-111a-1</strain>
    </source>
</reference>
<dbReference type="GO" id="GO:0005774">
    <property type="term" value="C:vacuolar membrane"/>
    <property type="evidence" value="ECO:0007669"/>
    <property type="project" value="UniProtKB-SubCell"/>
</dbReference>
<dbReference type="eggNOG" id="KOG2111">
    <property type="taxonomic scope" value="Eukaryota"/>
</dbReference>
<dbReference type="Pfam" id="PF21032">
    <property type="entry name" value="PROPPIN"/>
    <property type="match status" value="1"/>
</dbReference>
<feature type="repeat" description="WD" evidence="5">
    <location>
        <begin position="176"/>
        <end position="204"/>
    </location>
</feature>
<reference evidence="8" key="4">
    <citation type="journal article" date="2015" name="G3 (Bethesda)">
        <title>Genome sequences of three phytopathogenic species of the Magnaporthaceae family of fungi.</title>
        <authorList>
            <person name="Okagaki L.H."/>
            <person name="Nunes C.C."/>
            <person name="Sailsbery J."/>
            <person name="Clay B."/>
            <person name="Brown D."/>
            <person name="John T."/>
            <person name="Oh Y."/>
            <person name="Young N."/>
            <person name="Fitzgerald M."/>
            <person name="Haas B.J."/>
            <person name="Zeng Q."/>
            <person name="Young S."/>
            <person name="Adiconis X."/>
            <person name="Fan L."/>
            <person name="Levin J.Z."/>
            <person name="Mitchell T.K."/>
            <person name="Okubara P.A."/>
            <person name="Farman M.L."/>
            <person name="Kohn L.M."/>
            <person name="Birren B."/>
            <person name="Ma L.-J."/>
            <person name="Dean R.A."/>
        </authorList>
    </citation>
    <scope>NUCLEOTIDE SEQUENCE</scope>
    <source>
        <strain evidence="8">R3-111a-1</strain>
    </source>
</reference>
<dbReference type="EnsemblFungi" id="EJT70994">
    <property type="protein sequence ID" value="EJT70994"/>
    <property type="gene ID" value="GGTG_12015"/>
</dbReference>
<dbReference type="InterPro" id="IPR015943">
    <property type="entry name" value="WD40/YVTN_repeat-like_dom_sf"/>
</dbReference>
<dbReference type="OrthoDB" id="1667587at2759"/>
<dbReference type="Gene3D" id="2.130.10.10">
    <property type="entry name" value="YVTN repeat-like/Quinoprotein amine dehydrogenase"/>
    <property type="match status" value="1"/>
</dbReference>
<reference evidence="9" key="1">
    <citation type="submission" date="2010-07" db="EMBL/GenBank/DDBJ databases">
        <title>The genome sequence of Gaeumannomyces graminis var. tritici strain R3-111a-1.</title>
        <authorList>
            <consortium name="The Broad Institute Genome Sequencing Platform"/>
            <person name="Ma L.-J."/>
            <person name="Dead R."/>
            <person name="Young S."/>
            <person name="Zeng Q."/>
            <person name="Koehrsen M."/>
            <person name="Alvarado L."/>
            <person name="Berlin A."/>
            <person name="Chapman S.B."/>
            <person name="Chen Z."/>
            <person name="Freedman E."/>
            <person name="Gellesch M."/>
            <person name="Goldberg J."/>
            <person name="Griggs A."/>
            <person name="Gujja S."/>
            <person name="Heilman E.R."/>
            <person name="Heiman D."/>
            <person name="Hepburn T."/>
            <person name="Howarth C."/>
            <person name="Jen D."/>
            <person name="Larson L."/>
            <person name="Mehta T."/>
            <person name="Neiman D."/>
            <person name="Pearson M."/>
            <person name="Roberts A."/>
            <person name="Saif S."/>
            <person name="Shea T."/>
            <person name="Shenoy N."/>
            <person name="Sisk P."/>
            <person name="Stolte C."/>
            <person name="Sykes S."/>
            <person name="Walk T."/>
            <person name="White J."/>
            <person name="Yandava C."/>
            <person name="Haas B."/>
            <person name="Nusbaum C."/>
            <person name="Birren B."/>
        </authorList>
    </citation>
    <scope>NUCLEOTIDE SEQUENCE [LARGE SCALE GENOMIC DNA]</scope>
    <source>
        <strain evidence="9">R3-111a-1</strain>
    </source>
</reference>
<dbReference type="SMART" id="SM00320">
    <property type="entry name" value="WD40"/>
    <property type="match status" value="3"/>
</dbReference>
<dbReference type="STRING" id="644352.J3PET6"/>
<dbReference type="RefSeq" id="XP_009228172.1">
    <property type="nucleotide sequence ID" value="XM_009229908.1"/>
</dbReference>
<evidence type="ECO:0000256" key="5">
    <source>
        <dbReference type="PROSITE-ProRule" id="PRU00221"/>
    </source>
</evidence>
<evidence type="ECO:0000256" key="1">
    <source>
        <dbReference type="ARBA" id="ARBA00004148"/>
    </source>
</evidence>
<reference evidence="8" key="5">
    <citation type="submission" date="2018-04" db="UniProtKB">
        <authorList>
            <consortium name="EnsemblFungi"/>
        </authorList>
    </citation>
    <scope>IDENTIFICATION</scope>
    <source>
        <strain evidence="8">R3-111a-1</strain>
    </source>
</reference>
<comment type="similarity">
    <text evidence="4">Belongs to the WD repeat PROPPIN family.</text>
</comment>
<dbReference type="HOGENOM" id="CLU_025895_0_0_1"/>
<sequence length="457" mass="47688">MNTRQPIESSEPPEALSVSFNADSSCFAVALNTGFRIFTSAECDQQASRDFPGGLGLVQMMGKTNWLALVGGGRRPMFAPNKVMLWDEAKSEVSVEISNMSNVWGMRLARNRIVAVLQDCVRVYSFARPPDLLARHDTADNPLGLCDMSDRHIAFPGRTAGQVQLVEITTSSVSIVPAHSASLVAIRFSPDGSLLATASEKGTIIRVWATATGARVAELRRGWDPATIFSLGFSPSGAMLACTSDKGTLHVYDVPHPSKPNQSAAASAAAAGGAGSGASAPGSKSPTSKFAGLGGSTASLVSGVGVEAGGSTVGDGAQEGDGGAGKKGKWGLLGKIPLMPRYFSDETSFAQVNFANTNQPVAAPVAPTIMIGGSASSSSMMDSTPAPPPAPFGSLKGTPYDIVRPPIKGMIGWIREDTIVVIGAGTDARYERFKVVRGQDGRRLCVRDGWKRILGDS</sequence>
<dbReference type="Proteomes" id="UP000006039">
    <property type="component" value="Unassembled WGS sequence"/>
</dbReference>
<evidence type="ECO:0000313" key="9">
    <source>
        <dbReference type="Proteomes" id="UP000006039"/>
    </source>
</evidence>
<dbReference type="SUPFAM" id="SSF50978">
    <property type="entry name" value="WD40 repeat-like"/>
    <property type="match status" value="1"/>
</dbReference>
<evidence type="ECO:0000256" key="2">
    <source>
        <dbReference type="ARBA" id="ARBA00022574"/>
    </source>
</evidence>
<evidence type="ECO:0000313" key="8">
    <source>
        <dbReference type="EnsemblFungi" id="EJT70994"/>
    </source>
</evidence>
<dbReference type="AlphaFoldDB" id="J3PET6"/>
<dbReference type="FunCoup" id="J3PET6">
    <property type="interactions" value="375"/>
</dbReference>
<dbReference type="InterPro" id="IPR001680">
    <property type="entry name" value="WD40_rpt"/>
</dbReference>
<feature type="compositionally biased region" description="Low complexity" evidence="6">
    <location>
        <begin position="263"/>
        <end position="283"/>
    </location>
</feature>
<feature type="region of interest" description="Disordered" evidence="6">
    <location>
        <begin position="253"/>
        <end position="289"/>
    </location>
</feature>
<reference evidence="7" key="2">
    <citation type="submission" date="2010-07" db="EMBL/GenBank/DDBJ databases">
        <authorList>
            <consortium name="The Broad Institute Genome Sequencing Platform"/>
            <consortium name="Broad Institute Genome Sequencing Center for Infectious Disease"/>
            <person name="Ma L.-J."/>
            <person name="Dead R."/>
            <person name="Young S."/>
            <person name="Zeng Q."/>
            <person name="Koehrsen M."/>
            <person name="Alvarado L."/>
            <person name="Berlin A."/>
            <person name="Chapman S.B."/>
            <person name="Chen Z."/>
            <person name="Freedman E."/>
            <person name="Gellesch M."/>
            <person name="Goldberg J."/>
            <person name="Griggs A."/>
            <person name="Gujja S."/>
            <person name="Heilman E.R."/>
            <person name="Heiman D."/>
            <person name="Hepburn T."/>
            <person name="Howarth C."/>
            <person name="Jen D."/>
            <person name="Larson L."/>
            <person name="Mehta T."/>
            <person name="Neiman D."/>
            <person name="Pearson M."/>
            <person name="Roberts A."/>
            <person name="Saif S."/>
            <person name="Shea T."/>
            <person name="Shenoy N."/>
            <person name="Sisk P."/>
            <person name="Stolte C."/>
            <person name="Sykes S."/>
            <person name="Walk T."/>
            <person name="White J."/>
            <person name="Yandava C."/>
            <person name="Haas B."/>
            <person name="Nusbaum C."/>
            <person name="Birren B."/>
        </authorList>
    </citation>
    <scope>NUCLEOTIDE SEQUENCE</scope>
    <source>
        <strain evidence="7">R3-111a-1</strain>
    </source>
</reference>
<keyword evidence="3" id="KW-0677">Repeat</keyword>
<dbReference type="InterPro" id="IPR048720">
    <property type="entry name" value="PROPPIN"/>
</dbReference>
<gene>
    <name evidence="8" type="primary">20352473</name>
    <name evidence="7" type="ORF">GGTG_12015</name>
</gene>
<dbReference type="GeneID" id="20352473"/>
<comment type="subcellular location">
    <subcellularLocation>
        <location evidence="1">Vacuole membrane</location>
        <topology evidence="1">Peripheral membrane protein</topology>
    </subcellularLocation>
</comment>
<name>J3PET6_GAET3</name>
<accession>J3PET6</accession>
<organism evidence="7">
    <name type="scientific">Gaeumannomyces tritici (strain R3-111a-1)</name>
    <name type="common">Wheat and barley take-all root rot fungus</name>
    <name type="synonym">Gaeumannomyces graminis var. tritici</name>
    <dbReference type="NCBI Taxonomy" id="644352"/>
    <lineage>
        <taxon>Eukaryota</taxon>
        <taxon>Fungi</taxon>
        <taxon>Dikarya</taxon>
        <taxon>Ascomycota</taxon>
        <taxon>Pezizomycotina</taxon>
        <taxon>Sordariomycetes</taxon>
        <taxon>Sordariomycetidae</taxon>
        <taxon>Magnaporthales</taxon>
        <taxon>Magnaporthaceae</taxon>
        <taxon>Gaeumannomyces</taxon>
    </lineage>
</organism>
<dbReference type="EMBL" id="GL385401">
    <property type="protein sequence ID" value="EJT70994.1"/>
    <property type="molecule type" value="Genomic_DNA"/>
</dbReference>